<dbReference type="InterPro" id="IPR010325">
    <property type="entry name" value="Rhamnogal_lyase"/>
</dbReference>
<evidence type="ECO:0000259" key="2">
    <source>
        <dbReference type="Pfam" id="PF14683"/>
    </source>
</evidence>
<dbReference type="InterPro" id="IPR013784">
    <property type="entry name" value="Carb-bd-like_fold"/>
</dbReference>
<dbReference type="SUPFAM" id="SSF49452">
    <property type="entry name" value="Starch-binding domain-like"/>
    <property type="match status" value="2"/>
</dbReference>
<feature type="domain" description="Rhamnogalacturonan lyase" evidence="3">
    <location>
        <begin position="298"/>
        <end position="357"/>
    </location>
</feature>
<dbReference type="Proteomes" id="UP000298416">
    <property type="component" value="Unassembled WGS sequence"/>
</dbReference>
<dbReference type="CDD" id="cd10317">
    <property type="entry name" value="RGL4_C"/>
    <property type="match status" value="1"/>
</dbReference>
<dbReference type="Gene3D" id="2.60.40.1120">
    <property type="entry name" value="Carboxypeptidase-like, regulatory domain"/>
    <property type="match status" value="1"/>
</dbReference>
<evidence type="ECO:0000313" key="5">
    <source>
        <dbReference type="Proteomes" id="UP000298416"/>
    </source>
</evidence>
<dbReference type="EMBL" id="PNBA02000021">
    <property type="protein sequence ID" value="KAG6387601.1"/>
    <property type="molecule type" value="Genomic_DNA"/>
</dbReference>
<dbReference type="InterPro" id="IPR008979">
    <property type="entry name" value="Galactose-bd-like_sf"/>
</dbReference>
<dbReference type="Gene3D" id="2.70.98.10">
    <property type="match status" value="1"/>
</dbReference>
<dbReference type="PANTHER" id="PTHR32018">
    <property type="entry name" value="RHAMNOGALACTURONATE LYASE FAMILY PROTEIN"/>
    <property type="match status" value="1"/>
</dbReference>
<reference evidence="4" key="2">
    <citation type="submission" date="2020-08" db="EMBL/GenBank/DDBJ databases">
        <title>Plant Genome Project.</title>
        <authorList>
            <person name="Zhang R.-G."/>
        </authorList>
    </citation>
    <scope>NUCLEOTIDE SEQUENCE</scope>
    <source>
        <strain evidence="4">Huo1</strain>
        <tissue evidence="4">Leaf</tissue>
    </source>
</reference>
<evidence type="ECO:0000256" key="1">
    <source>
        <dbReference type="ARBA" id="ARBA00022729"/>
    </source>
</evidence>
<feature type="domain" description="Rhamnogalacturonan lyase" evidence="2">
    <location>
        <begin position="604"/>
        <end position="792"/>
    </location>
</feature>
<comment type="caution">
    <text evidence="4">The sequence shown here is derived from an EMBL/GenBank/DDBJ whole genome shotgun (WGS) entry which is preliminary data.</text>
</comment>
<evidence type="ECO:0008006" key="6">
    <source>
        <dbReference type="Google" id="ProtNLM"/>
    </source>
</evidence>
<dbReference type="PANTHER" id="PTHR32018:SF18">
    <property type="entry name" value="RHAMNOGALACTURONAN ENDOLYASE"/>
    <property type="match status" value="1"/>
</dbReference>
<protein>
    <recommendedName>
        <fullName evidence="6">Rhamnogalacturonan endolyase</fullName>
    </recommendedName>
</protein>
<dbReference type="Pfam" id="PF06045">
    <property type="entry name" value="Rhamnogal_lyase"/>
    <property type="match status" value="2"/>
</dbReference>
<organism evidence="4">
    <name type="scientific">Salvia splendens</name>
    <name type="common">Scarlet sage</name>
    <dbReference type="NCBI Taxonomy" id="180675"/>
    <lineage>
        <taxon>Eukaryota</taxon>
        <taxon>Viridiplantae</taxon>
        <taxon>Streptophyta</taxon>
        <taxon>Embryophyta</taxon>
        <taxon>Tracheophyta</taxon>
        <taxon>Spermatophyta</taxon>
        <taxon>Magnoliopsida</taxon>
        <taxon>eudicotyledons</taxon>
        <taxon>Gunneridae</taxon>
        <taxon>Pentapetalae</taxon>
        <taxon>asterids</taxon>
        <taxon>lamiids</taxon>
        <taxon>Lamiales</taxon>
        <taxon>Lamiaceae</taxon>
        <taxon>Nepetoideae</taxon>
        <taxon>Mentheae</taxon>
        <taxon>Salviinae</taxon>
        <taxon>Salvia</taxon>
        <taxon>Salvia subgen. Calosphace</taxon>
        <taxon>core Calosphace</taxon>
    </lineage>
</organism>
<dbReference type="GO" id="GO:0030246">
    <property type="term" value="F:carbohydrate binding"/>
    <property type="evidence" value="ECO:0007669"/>
    <property type="project" value="InterPro"/>
</dbReference>
<evidence type="ECO:0000313" key="4">
    <source>
        <dbReference type="EMBL" id="KAG6387601.1"/>
    </source>
</evidence>
<evidence type="ECO:0000259" key="3">
    <source>
        <dbReference type="Pfam" id="PF14686"/>
    </source>
</evidence>
<keyword evidence="5" id="KW-1185">Reference proteome</keyword>
<dbReference type="Gene3D" id="2.60.120.260">
    <property type="entry name" value="Galactose-binding domain-like"/>
    <property type="match status" value="1"/>
</dbReference>
<proteinExistence type="predicted"/>
<dbReference type="AlphaFoldDB" id="A0A8X8W4J7"/>
<dbReference type="SUPFAM" id="SSF49785">
    <property type="entry name" value="Galactose-binding domain-like"/>
    <property type="match status" value="1"/>
</dbReference>
<dbReference type="InterPro" id="IPR029413">
    <property type="entry name" value="RG-lyase_II"/>
</dbReference>
<accession>A0A8X8W4J7</accession>
<name>A0A8X8W4J7_SALSN</name>
<dbReference type="InterPro" id="IPR029411">
    <property type="entry name" value="RG-lyase_III"/>
</dbReference>
<gene>
    <name evidence="4" type="ORF">SASPL_152793</name>
</gene>
<feature type="domain" description="Rhamnogalacturonan lyase" evidence="3">
    <location>
        <begin position="516"/>
        <end position="590"/>
    </location>
</feature>
<sequence length="796" mass="90511">MVISDDKQRIMPTNMDLKTGQHLSYKEAVWLTNSSNPRLREEVDDKYQYSCDNKDNRVQGWISSKSNPKIGFWVITPSDEFRAGGPVKQDLTSHASSTSLAVRQHTTEAADSRHVLFSVEVAVSGGKRTTSPGIRPYLTSYGETGVNKKVDHKRLPITCSKIDHADDNDIRAKTKEPIDEVGRTLFFGKTLGAEPKAIGSLDLNLAPSDQLNELPGLPRARLKIEDEPFNEEENYDHSAVLQQPSLPAAISCSMTRIVIFFSVHYAGEDIGVRLRDGEQWNKVFGPVFMYLNTDSDSTSIWEDAKRQGYQFWSRSDKRGHFSIKGVREGIYNLYAWVAGVIGDYKHHGDIIVRPGSQVGMGNIMYTPPRNGPTLWEIGIPDRTAAEFYVPDPAPHLAIWFRHMIISDYMQWEMPIANDRKRGRTLDFKEAVVLENPGNLALQGEVDDKYQYSCNTKDNRVHGWISSESKMLKEIKKWSYDFPASTDYVHAAQRGTITGRLLVRDNYLNRGKIIPAKSTYVGLAAPGYAGSWKHVITCQGYQFWTRTDETSSFTITSVRAGKYNLYAWVPTVLGDFKHEFNIVIKQGSKVELGDIVYTPPRNGSTLWEIGIADRTAAEFYIPDLDPTLVNKLFINHTDKYRQYGLWERYAHLYPDQDLTYIVGKSDYRKHLFFAHVNRKVKRGYKPTTWKIIFDTTNLTRGANYTLRLALASAQCANIQVWINDDPNGNLSHFETGRIVKDNAIARHGIHGLYWLYSIKVDGFNLVHGTNTIYLKQSLQFGAFNSVLYDYIRLKPTY</sequence>
<dbReference type="Pfam" id="PF14683">
    <property type="entry name" value="CBM-like"/>
    <property type="match status" value="1"/>
</dbReference>
<dbReference type="InterPro" id="IPR014718">
    <property type="entry name" value="GH-type_carb-bd"/>
</dbReference>
<dbReference type="CDD" id="cd10316">
    <property type="entry name" value="RGL4_M"/>
    <property type="match status" value="2"/>
</dbReference>
<keyword evidence="1" id="KW-0732">Signal</keyword>
<dbReference type="Pfam" id="PF14686">
    <property type="entry name" value="fn3_3"/>
    <property type="match status" value="2"/>
</dbReference>
<reference evidence="4" key="1">
    <citation type="submission" date="2018-01" db="EMBL/GenBank/DDBJ databases">
        <authorList>
            <person name="Mao J.F."/>
        </authorList>
    </citation>
    <scope>NUCLEOTIDE SEQUENCE</scope>
    <source>
        <strain evidence="4">Huo1</strain>
        <tissue evidence="4">Leaf</tissue>
    </source>
</reference>
<dbReference type="InterPro" id="IPR051850">
    <property type="entry name" value="Polysacch_Lyase_4"/>
</dbReference>